<evidence type="ECO:0000313" key="9">
    <source>
        <dbReference type="EMBL" id="MDU0113168.1"/>
    </source>
</evidence>
<dbReference type="Proteomes" id="UP001257914">
    <property type="component" value="Unassembled WGS sequence"/>
</dbReference>
<comment type="similarity">
    <text evidence="7">In the N-terminal section; belongs to the bacterial solute-binding protein 3 family.</text>
</comment>
<evidence type="ECO:0000259" key="8">
    <source>
        <dbReference type="SMART" id="SM00062"/>
    </source>
</evidence>
<keyword evidence="5 7" id="KW-0456">Lyase</keyword>
<dbReference type="HAMAP" id="MF_02016">
    <property type="entry name" value="MltF"/>
    <property type="match status" value="1"/>
</dbReference>
<dbReference type="EC" id="4.2.2.n1" evidence="7"/>
<comment type="function">
    <text evidence="7">Murein-degrading enzyme that degrades murein glycan strands and insoluble, high-molecular weight murein sacculi, with the concomitant formation of a 1,6-anhydromuramoyl product. Lytic transglycosylases (LTs) play an integral role in the metabolism of the peptidoglycan (PG) sacculus. Their lytic action creates space within the PG sacculus to allow for its expansion as well as for the insertion of various structures such as secretion systems and flagella.</text>
</comment>
<dbReference type="SUPFAM" id="SSF53850">
    <property type="entry name" value="Periplasmic binding protein-like II"/>
    <property type="match status" value="1"/>
</dbReference>
<name>A0ABU3R1J9_9GAMM</name>
<dbReference type="Gene3D" id="3.40.190.10">
    <property type="entry name" value="Periplasmic binding protein-like II"/>
    <property type="match status" value="2"/>
</dbReference>
<evidence type="ECO:0000256" key="4">
    <source>
        <dbReference type="ARBA" id="ARBA00023237"/>
    </source>
</evidence>
<dbReference type="InterPro" id="IPR001638">
    <property type="entry name" value="Solute-binding_3/MltF_N"/>
</dbReference>
<evidence type="ECO:0000256" key="5">
    <source>
        <dbReference type="ARBA" id="ARBA00023239"/>
    </source>
</evidence>
<dbReference type="CDD" id="cd13403">
    <property type="entry name" value="MLTF-like"/>
    <property type="match status" value="1"/>
</dbReference>
<dbReference type="NCBIfam" id="NF008112">
    <property type="entry name" value="PRK10859.1"/>
    <property type="match status" value="1"/>
</dbReference>
<proteinExistence type="inferred from homology"/>
<organism evidence="9 10">
    <name type="scientific">Psychrosphaera aquimarina</name>
    <dbReference type="NCBI Taxonomy" id="2044854"/>
    <lineage>
        <taxon>Bacteria</taxon>
        <taxon>Pseudomonadati</taxon>
        <taxon>Pseudomonadota</taxon>
        <taxon>Gammaproteobacteria</taxon>
        <taxon>Alteromonadales</taxon>
        <taxon>Pseudoalteromonadaceae</taxon>
        <taxon>Psychrosphaera</taxon>
    </lineage>
</organism>
<evidence type="ECO:0000256" key="7">
    <source>
        <dbReference type="HAMAP-Rule" id="MF_02016"/>
    </source>
</evidence>
<evidence type="ECO:0000313" key="10">
    <source>
        <dbReference type="Proteomes" id="UP001257914"/>
    </source>
</evidence>
<comment type="catalytic activity">
    <reaction evidence="7">
        <text>Exolytic cleavage of the (1-&gt;4)-beta-glycosidic linkage between N-acetylmuramic acid (MurNAc) and N-acetylglucosamine (GlcNAc) residues in peptidoglycan, from either the reducing or the non-reducing ends of the peptidoglycan chains, with concomitant formation of a 1,6-anhydrobond in the MurNAc residue.</text>
        <dbReference type="EC" id="4.2.2.n1"/>
    </reaction>
</comment>
<comment type="caution">
    <text evidence="7">Lacks conserved residue(s) required for the propagation of feature annotation.</text>
</comment>
<dbReference type="EMBL" id="JAWCUA010000007">
    <property type="protein sequence ID" value="MDU0113168.1"/>
    <property type="molecule type" value="Genomic_DNA"/>
</dbReference>
<evidence type="ECO:0000256" key="1">
    <source>
        <dbReference type="ARBA" id="ARBA00010333"/>
    </source>
</evidence>
<dbReference type="RefSeq" id="WP_315946767.1">
    <property type="nucleotide sequence ID" value="NZ_JAWCUA010000007.1"/>
</dbReference>
<evidence type="ECO:0000256" key="3">
    <source>
        <dbReference type="ARBA" id="ARBA00023136"/>
    </source>
</evidence>
<keyword evidence="4 7" id="KW-0998">Cell outer membrane</keyword>
<sequence length="510" mass="58840">MEFKNFVILCLVTGKSSLWYKLPMKRNHTVTRTLTCTLKSTKARLLWVVSILFVLMACQPADKDSKLKQIKQAGVLKVGILFNPTSYYVDIDGAAGFEHDLVQNFARYLDVDIEFVPSYHVSELLPKLENRTVDILVGGLAPTKNRSQKFRYSPPYLNISQKVVYKQGRQRPNSMENIDAPITVAAKTSHHEKLLSMVEDYPDMEINISENADPNEILEMVMDGTVDYTVADSHNLAVVRRYFPDISVAFTIQKKLPLSWLLNDNHDDSLYAVLIDFFGEMNESGELLALEDRYFGHVEKFNYVDTRLFMRAVDDVLPKYQDWFVQYAGDIDWRLLAAQSYQESHWNPRAKSPTGVRGIMMLTQPTAKQFGVKSRLDAEENIRGGAVYLRKLLNRIPDRISEHDRPWFALAAYNIGWGHVQDARRLTSQLGGNPDKWVDVKNQLPLLRQKRYYKKTRYGFARGDEAVNYVSNIRRYYDTLVWIDQKMTEEESIANRKNDVEQNAKPQLAQ</sequence>
<dbReference type="Pfam" id="PF01464">
    <property type="entry name" value="SLT"/>
    <property type="match status" value="1"/>
</dbReference>
<dbReference type="Pfam" id="PF00497">
    <property type="entry name" value="SBP_bac_3"/>
    <property type="match status" value="1"/>
</dbReference>
<reference evidence="9 10" key="1">
    <citation type="submission" date="2023-10" db="EMBL/GenBank/DDBJ databases">
        <title>Psychrosphaera aquimaarina strain SW33 isolated from seawater.</title>
        <authorList>
            <person name="Bayburt H."/>
            <person name="Kim J.M."/>
            <person name="Choi B.J."/>
            <person name="Jeon C.O."/>
        </authorList>
    </citation>
    <scope>NUCLEOTIDE SEQUENCE [LARGE SCALE GENOMIC DNA]</scope>
    <source>
        <strain evidence="9 10">KCTC 52743</strain>
    </source>
</reference>
<comment type="similarity">
    <text evidence="7">In the C-terminal section; belongs to the transglycosylase Slt family.</text>
</comment>
<dbReference type="GO" id="GO:0016829">
    <property type="term" value="F:lyase activity"/>
    <property type="evidence" value="ECO:0007669"/>
    <property type="project" value="UniProtKB-KW"/>
</dbReference>
<gene>
    <name evidence="7 9" type="primary">mltF</name>
    <name evidence="9" type="ORF">RT723_09195</name>
</gene>
<dbReference type="SUPFAM" id="SSF53955">
    <property type="entry name" value="Lysozyme-like"/>
    <property type="match status" value="1"/>
</dbReference>
<evidence type="ECO:0000256" key="2">
    <source>
        <dbReference type="ARBA" id="ARBA00022729"/>
    </source>
</evidence>
<accession>A0ABU3R1J9</accession>
<comment type="domain">
    <text evidence="7">The N-terminal domain does not have lytic activity and probably modulates enzymatic activity. The C-terminal domain is the catalytic active domain.</text>
</comment>
<dbReference type="Gene3D" id="1.10.530.10">
    <property type="match status" value="1"/>
</dbReference>
<feature type="domain" description="Solute-binding protein family 3/N-terminal" evidence="8">
    <location>
        <begin position="75"/>
        <end position="298"/>
    </location>
</feature>
<feature type="region of interest" description="LT domain" evidence="7">
    <location>
        <begin position="299"/>
        <end position="510"/>
    </location>
</feature>
<dbReference type="InterPro" id="IPR023346">
    <property type="entry name" value="Lysozyme-like_dom_sf"/>
</dbReference>
<dbReference type="PANTHER" id="PTHR35936:SF32">
    <property type="entry name" value="MEMBRANE-BOUND LYTIC MUREIN TRANSGLYCOSYLASE F"/>
    <property type="match status" value="1"/>
</dbReference>
<dbReference type="PANTHER" id="PTHR35936">
    <property type="entry name" value="MEMBRANE-BOUND LYTIC MUREIN TRANSGLYCOSYLASE F"/>
    <property type="match status" value="1"/>
</dbReference>
<keyword evidence="2 7" id="KW-0732">Signal</keyword>
<comment type="subcellular location">
    <subcellularLocation>
        <location evidence="7">Cell outer membrane</location>
        <topology evidence="7">Peripheral membrane protein</topology>
    </subcellularLocation>
    <text evidence="7">Attached to the inner leaflet of the outer membrane.</text>
</comment>
<keyword evidence="6 7" id="KW-0961">Cell wall biogenesis/degradation</keyword>
<comment type="caution">
    <text evidence="9">The sequence shown here is derived from an EMBL/GenBank/DDBJ whole genome shotgun (WGS) entry which is preliminary data.</text>
</comment>
<evidence type="ECO:0000256" key="6">
    <source>
        <dbReference type="ARBA" id="ARBA00023316"/>
    </source>
</evidence>
<dbReference type="CDD" id="cd01009">
    <property type="entry name" value="PBP2_YfhD_N"/>
    <property type="match status" value="1"/>
</dbReference>
<feature type="active site" evidence="7">
    <location>
        <position position="343"/>
    </location>
</feature>
<comment type="similarity">
    <text evidence="1">Belongs to the bacterial solute-binding protein 3 family.</text>
</comment>
<dbReference type="SMART" id="SM00062">
    <property type="entry name" value="PBPb"/>
    <property type="match status" value="1"/>
</dbReference>
<keyword evidence="3 7" id="KW-0472">Membrane</keyword>
<dbReference type="InterPro" id="IPR023703">
    <property type="entry name" value="MltF"/>
</dbReference>
<protein>
    <recommendedName>
        <fullName evidence="7">Membrane-bound lytic murein transglycosylase F</fullName>
        <ecNumber evidence="7">4.2.2.n1</ecNumber>
    </recommendedName>
    <alternativeName>
        <fullName evidence="7">Murein lyase F</fullName>
    </alternativeName>
</protein>
<keyword evidence="10" id="KW-1185">Reference proteome</keyword>
<dbReference type="InterPro" id="IPR008258">
    <property type="entry name" value="Transglycosylase_SLT_dom_1"/>
</dbReference>